<gene>
    <name evidence="3" type="ORF">PHISCL_01925</name>
</gene>
<evidence type="ECO:0000259" key="2">
    <source>
        <dbReference type="SMART" id="SM00906"/>
    </source>
</evidence>
<dbReference type="GO" id="GO:0006351">
    <property type="term" value="P:DNA-templated transcription"/>
    <property type="evidence" value="ECO:0007669"/>
    <property type="project" value="InterPro"/>
</dbReference>
<keyword evidence="4" id="KW-1185">Reference proteome</keyword>
<dbReference type="AlphaFoldDB" id="A0A3A2ZWG4"/>
<dbReference type="PANTHER" id="PTHR31668">
    <property type="entry name" value="GLUCOSE TRANSPORT TRANSCRIPTION REGULATOR RGT1-RELATED-RELATED"/>
    <property type="match status" value="1"/>
</dbReference>
<dbReference type="EMBL" id="MVGC01000039">
    <property type="protein sequence ID" value="RJE25737.1"/>
    <property type="molecule type" value="Genomic_DNA"/>
</dbReference>
<reference evidence="4" key="1">
    <citation type="submission" date="2017-02" db="EMBL/GenBank/DDBJ databases">
        <authorList>
            <person name="Tafer H."/>
            <person name="Lopandic K."/>
        </authorList>
    </citation>
    <scope>NUCLEOTIDE SEQUENCE [LARGE SCALE GENOMIC DNA]</scope>
    <source>
        <strain evidence="4">CBS 366.77</strain>
    </source>
</reference>
<dbReference type="CDD" id="cd12148">
    <property type="entry name" value="fungal_TF_MHR"/>
    <property type="match status" value="1"/>
</dbReference>
<evidence type="ECO:0000313" key="4">
    <source>
        <dbReference type="Proteomes" id="UP000266188"/>
    </source>
</evidence>
<dbReference type="InterPro" id="IPR050797">
    <property type="entry name" value="Carb_Metab_Trans_Reg"/>
</dbReference>
<dbReference type="OrthoDB" id="4676at2759"/>
<dbReference type="GO" id="GO:0001080">
    <property type="term" value="P:nitrogen catabolite activation of transcription from RNA polymerase II promoter"/>
    <property type="evidence" value="ECO:0007669"/>
    <property type="project" value="TreeGrafter"/>
</dbReference>
<dbReference type="InterPro" id="IPR007219">
    <property type="entry name" value="XnlR_reg_dom"/>
</dbReference>
<evidence type="ECO:0000313" key="3">
    <source>
        <dbReference type="EMBL" id="RJE25737.1"/>
    </source>
</evidence>
<dbReference type="SMART" id="SM00906">
    <property type="entry name" value="Fungal_trans"/>
    <property type="match status" value="1"/>
</dbReference>
<feature type="domain" description="Xylanolytic transcriptional activator regulatory" evidence="2">
    <location>
        <begin position="269"/>
        <end position="341"/>
    </location>
</feature>
<dbReference type="Pfam" id="PF04082">
    <property type="entry name" value="Fungal_trans"/>
    <property type="match status" value="1"/>
</dbReference>
<keyword evidence="1" id="KW-0539">Nucleus</keyword>
<proteinExistence type="predicted"/>
<dbReference type="GO" id="GO:0005634">
    <property type="term" value="C:nucleus"/>
    <property type="evidence" value="ECO:0007669"/>
    <property type="project" value="TreeGrafter"/>
</dbReference>
<dbReference type="STRING" id="2070753.A0A3A2ZWG4"/>
<organism evidence="3 4">
    <name type="scientific">Aspergillus sclerotialis</name>
    <dbReference type="NCBI Taxonomy" id="2070753"/>
    <lineage>
        <taxon>Eukaryota</taxon>
        <taxon>Fungi</taxon>
        <taxon>Dikarya</taxon>
        <taxon>Ascomycota</taxon>
        <taxon>Pezizomycotina</taxon>
        <taxon>Eurotiomycetes</taxon>
        <taxon>Eurotiomycetidae</taxon>
        <taxon>Eurotiales</taxon>
        <taxon>Aspergillaceae</taxon>
        <taxon>Aspergillus</taxon>
        <taxon>Aspergillus subgen. Polypaecilum</taxon>
    </lineage>
</organism>
<comment type="caution">
    <text evidence="3">The sequence shown here is derived from an EMBL/GenBank/DDBJ whole genome shotgun (WGS) entry which is preliminary data.</text>
</comment>
<dbReference type="Proteomes" id="UP000266188">
    <property type="component" value="Unassembled WGS sequence"/>
</dbReference>
<evidence type="ECO:0000256" key="1">
    <source>
        <dbReference type="ARBA" id="ARBA00023242"/>
    </source>
</evidence>
<dbReference type="PANTHER" id="PTHR31668:SF4">
    <property type="entry name" value="TRANSCRIPTIONAL ACTIVATOR PROTEIN DAL81"/>
    <property type="match status" value="1"/>
</dbReference>
<protein>
    <recommendedName>
        <fullName evidence="2">Xylanolytic transcriptional activator regulatory domain-containing protein</fullName>
    </recommendedName>
</protein>
<sequence>MAPVQGRQKEYSTIDTGASARCQSEPLLNDSLCGPLPDSETPHVFPERPKPQAIQSLDLLEGLSYQVIGASGESDPWLLRHCRFDERGFLPFHRVHVRNAGGVPLDEKIPVHFLVTDDRQYSSNKDSTSFFHEQWIREKLNSLVPLEYGQRLVALFVKFIFPSLPIISRSQLGLSEMRTAPSPEALQRMPVHLLAAIYASAQPFFKFDEHLSVLNAYIPSPTEELWGLALELVLREIHTAHLSTLQAGILYLQKSTEENQSAIADSPFSWSFTGMLVGLAMSLGLYLECRPMGLPAWEKRLRRRLWWAIYAEDKWRSLLIGRPPYIRSDEWDVTDLDDDDFRMDASLADRISLPDDDSKQEILYARPFQYFVRLSRLSDEVQYNLYSLKASQRLYPNFNATLEAARPLFQQLKEWYASLPASLKQQNRSFTTIDGMVPQSSCLRFCYMLLEVFIFRALLRPMVLSATPPPLFEESEGLANFLNHVNAMTFANDSAFRTIEDEVEPVLAIDVSDQNGTGNATLKAAENCALKILRMVMQMTNRDLAEFWFPWARIGFATVSNYIMLLLVQAPTKDHAVRANRLLCLWRQALRSQSGGCALMLPALTRLDELYSTGLSRNYYLPKHVKELLDEQLH</sequence>
<name>A0A3A2ZWG4_9EURO</name>
<dbReference type="GO" id="GO:0008270">
    <property type="term" value="F:zinc ion binding"/>
    <property type="evidence" value="ECO:0007669"/>
    <property type="project" value="InterPro"/>
</dbReference>
<accession>A0A3A2ZWG4</accession>
<dbReference type="GO" id="GO:0003677">
    <property type="term" value="F:DNA binding"/>
    <property type="evidence" value="ECO:0007669"/>
    <property type="project" value="InterPro"/>
</dbReference>